<sequence>MKKYSLIGLATCFLTVSVMGADNTQSLEETHPIAFLQVLDTASAQPKPMKGNQLSRKKKRQLCIVVKNVDIRERNQLIEKINAPAKITMVANNAQLTADADGKGYRAVFEIPRSEIKNNTAVQCWEFGKQDPVGEYHIDVQFNNVVFKNLKFEVLP</sequence>
<dbReference type="EMBL" id="CP000746">
    <property type="protein sequence ID" value="ABR74779.1"/>
    <property type="molecule type" value="Genomic_DNA"/>
</dbReference>
<organism evidence="2 3">
    <name type="scientific">Actinobacillus succinogenes (strain ATCC 55618 / DSM 22257 / CCUG 43843 / 130Z)</name>
    <dbReference type="NCBI Taxonomy" id="339671"/>
    <lineage>
        <taxon>Bacteria</taxon>
        <taxon>Pseudomonadati</taxon>
        <taxon>Pseudomonadota</taxon>
        <taxon>Gammaproteobacteria</taxon>
        <taxon>Pasteurellales</taxon>
        <taxon>Pasteurellaceae</taxon>
        <taxon>Actinobacillus</taxon>
    </lineage>
</organism>
<dbReference type="AlphaFoldDB" id="A6VP82"/>
<dbReference type="RefSeq" id="WP_012073156.1">
    <property type="nucleotide sequence ID" value="NC_009655.1"/>
</dbReference>
<keyword evidence="3" id="KW-1185">Reference proteome</keyword>
<reference evidence="3" key="1">
    <citation type="journal article" date="2010" name="BMC Genomics">
        <title>A genomic perspective on the potential of Actinobacillus succinogenes for industrial succinate production.</title>
        <authorList>
            <person name="McKinlay J.B."/>
            <person name="Laivenieks M."/>
            <person name="Schindler B.D."/>
            <person name="McKinlay A.A."/>
            <person name="Siddaramappa S."/>
            <person name="Challacombe J.F."/>
            <person name="Lowry S.R."/>
            <person name="Clum A."/>
            <person name="Lapidus A.L."/>
            <person name="Burkhart K.B."/>
            <person name="Harkins V."/>
            <person name="Vieille C."/>
        </authorList>
    </citation>
    <scope>NUCLEOTIDE SEQUENCE [LARGE SCALE GENOMIC DNA]</scope>
    <source>
        <strain evidence="3">ATCC 55618 / DSM 22257 / CCUG 43843 / 130Z</strain>
    </source>
</reference>
<dbReference type="HOGENOM" id="CLU_137299_0_0_6"/>
<keyword evidence="1" id="KW-0732">Signal</keyword>
<gene>
    <name evidence="2" type="ordered locus">Asuc_1420</name>
</gene>
<proteinExistence type="predicted"/>
<evidence type="ECO:0000313" key="3">
    <source>
        <dbReference type="Proteomes" id="UP000001114"/>
    </source>
</evidence>
<evidence type="ECO:0000313" key="2">
    <source>
        <dbReference type="EMBL" id="ABR74779.1"/>
    </source>
</evidence>
<accession>A6VP82</accession>
<feature type="signal peptide" evidence="1">
    <location>
        <begin position="1"/>
        <end position="20"/>
    </location>
</feature>
<dbReference type="Proteomes" id="UP000001114">
    <property type="component" value="Chromosome"/>
</dbReference>
<dbReference type="eggNOG" id="ENOG5033FP5">
    <property type="taxonomic scope" value="Bacteria"/>
</dbReference>
<name>A6VP82_ACTSZ</name>
<dbReference type="STRING" id="339671.Asuc_1420"/>
<dbReference type="OrthoDB" id="8613971at2"/>
<protein>
    <submittedName>
        <fullName evidence="2">Uncharacterized protein</fullName>
    </submittedName>
</protein>
<dbReference type="KEGG" id="asu:Asuc_1420"/>
<feature type="chain" id="PRO_5002703531" evidence="1">
    <location>
        <begin position="21"/>
        <end position="156"/>
    </location>
</feature>
<evidence type="ECO:0000256" key="1">
    <source>
        <dbReference type="SAM" id="SignalP"/>
    </source>
</evidence>